<feature type="non-terminal residue" evidence="2">
    <location>
        <position position="1"/>
    </location>
</feature>
<protein>
    <submittedName>
        <fullName evidence="2">Uncharacterized protein</fullName>
    </submittedName>
</protein>
<accession>K0RWD4</accession>
<evidence type="ECO:0000313" key="2">
    <source>
        <dbReference type="EMBL" id="EJK53141.1"/>
    </source>
</evidence>
<dbReference type="Proteomes" id="UP000266841">
    <property type="component" value="Unassembled WGS sequence"/>
</dbReference>
<sequence>FDILRPLHKVRVALGVCPARVRGQASVCFWAGGGGLRLVNVRGWAFALFTDDINSKDKSFSGLTRFADDKLSIRKCRKGALGSLAPRPRWRHAQTSRALETCAFTCTRAIKPSPAPSSQSCHFLSWRMIDDQRPTAPKSRPSMRVGQRNPRRLVRQSVQRPSTLFLDSASGSGGSAPRQQETSHRSQGQSRAHQTLREIGLANPRRDFAVRRRNHEMEMHPDLLFDDFLGEGKSSGTKYQEER</sequence>
<dbReference type="AlphaFoldDB" id="K0RWD4"/>
<feature type="region of interest" description="Disordered" evidence="1">
    <location>
        <begin position="132"/>
        <end position="204"/>
    </location>
</feature>
<evidence type="ECO:0000256" key="1">
    <source>
        <dbReference type="SAM" id="MobiDB-lite"/>
    </source>
</evidence>
<dbReference type="EMBL" id="AGNL01038397">
    <property type="protein sequence ID" value="EJK53141.1"/>
    <property type="molecule type" value="Genomic_DNA"/>
</dbReference>
<gene>
    <name evidence="2" type="ORF">THAOC_27480</name>
</gene>
<feature type="compositionally biased region" description="Polar residues" evidence="1">
    <location>
        <begin position="177"/>
        <end position="193"/>
    </location>
</feature>
<organism evidence="2 3">
    <name type="scientific">Thalassiosira oceanica</name>
    <name type="common">Marine diatom</name>
    <dbReference type="NCBI Taxonomy" id="159749"/>
    <lineage>
        <taxon>Eukaryota</taxon>
        <taxon>Sar</taxon>
        <taxon>Stramenopiles</taxon>
        <taxon>Ochrophyta</taxon>
        <taxon>Bacillariophyta</taxon>
        <taxon>Coscinodiscophyceae</taxon>
        <taxon>Thalassiosirophycidae</taxon>
        <taxon>Thalassiosirales</taxon>
        <taxon>Thalassiosiraceae</taxon>
        <taxon>Thalassiosira</taxon>
    </lineage>
</organism>
<reference evidence="2 3" key="1">
    <citation type="journal article" date="2012" name="Genome Biol.">
        <title>Genome and low-iron response of an oceanic diatom adapted to chronic iron limitation.</title>
        <authorList>
            <person name="Lommer M."/>
            <person name="Specht M."/>
            <person name="Roy A.S."/>
            <person name="Kraemer L."/>
            <person name="Andreson R."/>
            <person name="Gutowska M.A."/>
            <person name="Wolf J."/>
            <person name="Bergner S.V."/>
            <person name="Schilhabel M.B."/>
            <person name="Klostermeier U.C."/>
            <person name="Beiko R.G."/>
            <person name="Rosenstiel P."/>
            <person name="Hippler M."/>
            <person name="Laroche J."/>
        </authorList>
    </citation>
    <scope>NUCLEOTIDE SEQUENCE [LARGE SCALE GENOMIC DNA]</scope>
    <source>
        <strain evidence="2 3">CCMP1005</strain>
    </source>
</reference>
<evidence type="ECO:0000313" key="3">
    <source>
        <dbReference type="Proteomes" id="UP000266841"/>
    </source>
</evidence>
<keyword evidence="3" id="KW-1185">Reference proteome</keyword>
<proteinExistence type="predicted"/>
<comment type="caution">
    <text evidence="2">The sequence shown here is derived from an EMBL/GenBank/DDBJ whole genome shotgun (WGS) entry which is preliminary data.</text>
</comment>
<name>K0RWD4_THAOC</name>